<evidence type="ECO:0000313" key="2">
    <source>
        <dbReference type="Proteomes" id="UP001519654"/>
    </source>
</evidence>
<proteinExistence type="predicted"/>
<reference evidence="1 2" key="1">
    <citation type="submission" date="2021-06" db="EMBL/GenBank/DDBJ databases">
        <title>Actinoplanes lichenicola sp. nov., and Actinoplanes ovalisporus sp. nov., isolated from lichen in Thailand.</title>
        <authorList>
            <person name="Saeng-In P."/>
            <person name="Kanchanasin P."/>
            <person name="Yuki M."/>
            <person name="Kudo T."/>
            <person name="Ohkuma M."/>
            <person name="Phongsopitanun W."/>
            <person name="Tanasupawat S."/>
        </authorList>
    </citation>
    <scope>NUCLEOTIDE SEQUENCE [LARGE SCALE GENOMIC DNA]</scope>
    <source>
        <strain evidence="1 2">NBRC 110975</strain>
    </source>
</reference>
<dbReference type="SUPFAM" id="SSF50475">
    <property type="entry name" value="FMN-binding split barrel"/>
    <property type="match status" value="1"/>
</dbReference>
<sequence>MADEPRTKEQRKADVLARLSAPVADAFVATADGDQPALVPFTLCWFGERLLLATGRKSITVRNLTASGRARIGFAPTRDVIMIDVALEATLPVASAEAEGAAYAEQNDWDPREAGEAYVFLVLRPVRIQAWREENELPGRLLMRDGEWLV</sequence>
<comment type="caution">
    <text evidence="1">The sequence shown here is derived from an EMBL/GenBank/DDBJ whole genome shotgun (WGS) entry which is preliminary data.</text>
</comment>
<accession>A0ABS5YQI2</accession>
<dbReference type="Gene3D" id="2.30.110.10">
    <property type="entry name" value="Electron Transport, Fmn-binding Protein, Chain A"/>
    <property type="match status" value="1"/>
</dbReference>
<evidence type="ECO:0000313" key="1">
    <source>
        <dbReference type="EMBL" id="MBU2665713.1"/>
    </source>
</evidence>
<dbReference type="Proteomes" id="UP001519654">
    <property type="component" value="Unassembled WGS sequence"/>
</dbReference>
<dbReference type="InterPro" id="IPR012349">
    <property type="entry name" value="Split_barrel_FMN-bd"/>
</dbReference>
<dbReference type="EMBL" id="JAHKKG010000006">
    <property type="protein sequence ID" value="MBU2665713.1"/>
    <property type="molecule type" value="Genomic_DNA"/>
</dbReference>
<name>A0ABS5YQI2_9ACTN</name>
<dbReference type="RefSeq" id="WP_215788952.1">
    <property type="nucleotide sequence ID" value="NZ_JAHKKG010000006.1"/>
</dbReference>
<protein>
    <submittedName>
        <fullName evidence="1">Pyridoxamine 5'-phosphate oxidase family protein</fullName>
    </submittedName>
</protein>
<organism evidence="1 2">
    <name type="scientific">Paractinoplanes bogorensis</name>
    <dbReference type="NCBI Taxonomy" id="1610840"/>
    <lineage>
        <taxon>Bacteria</taxon>
        <taxon>Bacillati</taxon>
        <taxon>Actinomycetota</taxon>
        <taxon>Actinomycetes</taxon>
        <taxon>Micromonosporales</taxon>
        <taxon>Micromonosporaceae</taxon>
        <taxon>Paractinoplanes</taxon>
    </lineage>
</organism>
<keyword evidence="2" id="KW-1185">Reference proteome</keyword>
<gene>
    <name evidence="1" type="ORF">KOI35_19575</name>
</gene>